<accession>A0A815RNI3</accession>
<dbReference type="OrthoDB" id="10425512at2759"/>
<evidence type="ECO:0000313" key="3">
    <source>
        <dbReference type="EMBL" id="CAF1480586.1"/>
    </source>
</evidence>
<comment type="caution">
    <text evidence="2">The sequence shown here is derived from an EMBL/GenBank/DDBJ whole genome shotgun (WGS) entry which is preliminary data.</text>
</comment>
<organism evidence="2 5">
    <name type="scientific">Adineta ricciae</name>
    <name type="common">Rotifer</name>
    <dbReference type="NCBI Taxonomy" id="249248"/>
    <lineage>
        <taxon>Eukaryota</taxon>
        <taxon>Metazoa</taxon>
        <taxon>Spiralia</taxon>
        <taxon>Gnathifera</taxon>
        <taxon>Rotifera</taxon>
        <taxon>Eurotatoria</taxon>
        <taxon>Bdelloidea</taxon>
        <taxon>Adinetida</taxon>
        <taxon>Adinetidae</taxon>
        <taxon>Adineta</taxon>
    </lineage>
</organism>
<dbReference type="EMBL" id="CAJNOR010004169">
    <property type="protein sequence ID" value="CAF1480586.1"/>
    <property type="molecule type" value="Genomic_DNA"/>
</dbReference>
<keyword evidence="1" id="KW-1133">Transmembrane helix</keyword>
<evidence type="ECO:0000313" key="5">
    <source>
        <dbReference type="Proteomes" id="UP000663852"/>
    </source>
</evidence>
<keyword evidence="1" id="KW-0472">Membrane</keyword>
<dbReference type="AlphaFoldDB" id="A0A815RNI3"/>
<dbReference type="Proteomes" id="UP000663828">
    <property type="component" value="Unassembled WGS sequence"/>
</dbReference>
<feature type="transmembrane region" description="Helical" evidence="1">
    <location>
        <begin position="106"/>
        <end position="126"/>
    </location>
</feature>
<keyword evidence="4" id="KW-1185">Reference proteome</keyword>
<keyword evidence="1" id="KW-0812">Transmembrane</keyword>
<reference evidence="2" key="1">
    <citation type="submission" date="2021-02" db="EMBL/GenBank/DDBJ databases">
        <authorList>
            <person name="Nowell W R."/>
        </authorList>
    </citation>
    <scope>NUCLEOTIDE SEQUENCE</scope>
</reference>
<evidence type="ECO:0000313" key="2">
    <source>
        <dbReference type="EMBL" id="CAF1477433.1"/>
    </source>
</evidence>
<proteinExistence type="predicted"/>
<dbReference type="EMBL" id="CAJNOJ010000531">
    <property type="protein sequence ID" value="CAF1477433.1"/>
    <property type="molecule type" value="Genomic_DNA"/>
</dbReference>
<evidence type="ECO:0000256" key="1">
    <source>
        <dbReference type="SAM" id="Phobius"/>
    </source>
</evidence>
<protein>
    <submittedName>
        <fullName evidence="2">Uncharacterized protein</fullName>
    </submittedName>
</protein>
<evidence type="ECO:0000313" key="4">
    <source>
        <dbReference type="Proteomes" id="UP000663828"/>
    </source>
</evidence>
<sequence length="136" mass="15858">MSIQRSPIFPNELLERISEELSGIELLHFAIAALNYLTISNHQLSRLLRREASISLEKEIKSLISIPNSPFVIVDEGIALLLSSYKWNQSVYGPFKLNTIEKTLKYFLITLFFVYARLWSFNPFYYDVSYLVLDIF</sequence>
<gene>
    <name evidence="2" type="ORF">EDS130_LOCUS41209</name>
    <name evidence="3" type="ORF">XAT740_LOCUS38509</name>
</gene>
<name>A0A815RNI3_ADIRI</name>
<dbReference type="Proteomes" id="UP000663852">
    <property type="component" value="Unassembled WGS sequence"/>
</dbReference>